<dbReference type="EMBL" id="JAOCDZ010000018">
    <property type="protein sequence ID" value="MDH0738678.1"/>
    <property type="molecule type" value="Genomic_DNA"/>
</dbReference>
<dbReference type="Proteomes" id="UP001161094">
    <property type="component" value="Unassembled WGS sequence"/>
</dbReference>
<protein>
    <recommendedName>
        <fullName evidence="3">DNA adenine modification methylase</fullName>
    </recommendedName>
</protein>
<dbReference type="AlphaFoldDB" id="A0AA42LSD1"/>
<gene>
    <name evidence="1" type="ORF">N5D93_22865</name>
</gene>
<name>A0AA42LSD1_9BURK</name>
<evidence type="ECO:0000313" key="1">
    <source>
        <dbReference type="EMBL" id="MDH0738678.1"/>
    </source>
</evidence>
<sequence>MFKTSVCSYPDRGSYGNSRYRGNCSGHVIKDFVETYLPRLDGLFADPSIGSGTSAHVAAELRVRFKGTDLHQGFDLLRDDFRAFLGEDAAAVWWHPPYWDMIHYSGSQWGNVPHPSDMSRMTLPDFTEALAVSLMNIHDACAPNGHYGVLMGNLRREGRYYNLSSLVERIAPGRLVDEIIKLQHQCSSDRKHYANSFVRIGHEKLLVFRKAGGRAFSMLVRIQRRVDNIVAATWRSAVRRALHGRSPVPLDQIYAAMEPYAMSRQNVHWKAKVRQVLQDERFFVRVSLGVYQLA</sequence>
<comment type="caution">
    <text evidence="1">The sequence shown here is derived from an EMBL/GenBank/DDBJ whole genome shotgun (WGS) entry which is preliminary data.</text>
</comment>
<dbReference type="Gene3D" id="3.40.50.150">
    <property type="entry name" value="Vaccinia Virus protein VP39"/>
    <property type="match status" value="1"/>
</dbReference>
<dbReference type="InterPro" id="IPR029063">
    <property type="entry name" value="SAM-dependent_MTases_sf"/>
</dbReference>
<proteinExistence type="predicted"/>
<evidence type="ECO:0008006" key="3">
    <source>
        <dbReference type="Google" id="ProtNLM"/>
    </source>
</evidence>
<dbReference type="SUPFAM" id="SSF53335">
    <property type="entry name" value="S-adenosyl-L-methionine-dependent methyltransferases"/>
    <property type="match status" value="1"/>
</dbReference>
<dbReference type="RefSeq" id="WP_279996639.1">
    <property type="nucleotide sequence ID" value="NZ_JAOCDZ010000018.1"/>
</dbReference>
<organism evidence="1 2">
    <name type="scientific">Achromobacter spanius</name>
    <dbReference type="NCBI Taxonomy" id="217203"/>
    <lineage>
        <taxon>Bacteria</taxon>
        <taxon>Pseudomonadati</taxon>
        <taxon>Pseudomonadota</taxon>
        <taxon>Betaproteobacteria</taxon>
        <taxon>Burkholderiales</taxon>
        <taxon>Alcaligenaceae</taxon>
        <taxon>Achromobacter</taxon>
    </lineage>
</organism>
<evidence type="ECO:0000313" key="2">
    <source>
        <dbReference type="Proteomes" id="UP001161094"/>
    </source>
</evidence>
<reference evidence="1" key="1">
    <citation type="submission" date="2022-09" db="EMBL/GenBank/DDBJ databases">
        <title>Intensive care unit water sources are persistently colonized with multi-drug resistant bacteria and are the site of extensive horizontal gene transfer of antibiotic resistance genes.</title>
        <authorList>
            <person name="Diorio-Toth L."/>
        </authorList>
    </citation>
    <scope>NUCLEOTIDE SEQUENCE</scope>
    <source>
        <strain evidence="1">GD03843</strain>
    </source>
</reference>
<accession>A0AA42LSD1</accession>